<dbReference type="EMBL" id="GBYB01004142">
    <property type="protein sequence ID" value="JAG73909.1"/>
    <property type="molecule type" value="Transcribed_RNA"/>
</dbReference>
<dbReference type="InterPro" id="IPR037245">
    <property type="entry name" value="FIP-RBD_C_sf"/>
</dbReference>
<feature type="region of interest" description="Disordered" evidence="9">
    <location>
        <begin position="1"/>
        <end position="113"/>
    </location>
</feature>
<dbReference type="Pfam" id="PF25450">
    <property type="entry name" value="Rab11-FIP3"/>
    <property type="match status" value="1"/>
</dbReference>
<name>A0A0C9QTY5_9HYME</name>
<comment type="subcellular location">
    <subcellularLocation>
        <location evidence="2">Cleavage furrow</location>
    </subcellularLocation>
    <subcellularLocation>
        <location evidence="1">Midbody</location>
    </subcellularLocation>
    <subcellularLocation>
        <location evidence="3">Recycling endosome membrane</location>
        <topology evidence="3">Peripheral membrane protein</topology>
    </subcellularLocation>
</comment>
<dbReference type="PANTHER" id="PTHR15726:SF7">
    <property type="entry name" value="NUCLEAR FALLOUT, ISOFORM J"/>
    <property type="match status" value="1"/>
</dbReference>
<gene>
    <name evidence="11" type="primary">rab11fip4a</name>
    <name evidence="11" type="ORF">g.39873</name>
</gene>
<dbReference type="InterPro" id="IPR057316">
    <property type="entry name" value="Rab11-FIP3/4_dom"/>
</dbReference>
<evidence type="ECO:0000256" key="2">
    <source>
        <dbReference type="ARBA" id="ARBA00004626"/>
    </source>
</evidence>
<sequence>MVNWGFSTEGHPDSLDSCKPASNAEETQSTYASPMGLNDVSPENDGSTVTSVTTITSTVPRINNDSPLKNVTGRRDLSSDSDPLGAKSQSGPPSLSTPVNNSQTTPTITAGLVQPSEENYEGFGYVEELSPSQGSSSCSSAPSPTNGQSSSTKNFNNSPVGSTLGRHTWLRTSLRRTPASGKRQLGSNALATQLYRSGSFNSSGRGSTCDTTDDMYSDISLEDDVIDLNHRVRMIQEQMDALVDNQSSLSISSERYARVKEENATLQARVLMLEEAAKDAEARNDEKIKDEQRRHKEWVARLEREKQLELENCGIKMQGLEVENNQLREQVTRLRQQMNVFKEERERLENSLEEANASGEMARQGERAAGIRESELRMMVDAAKEELAARARDRGRIEELLVEVARLQARNKSLEESRDELQAAAALQVGRELLLLNPATLEKNSKSLAAELSDGSRDRVDGDIKSRSLGEVLQALKEQQEVNAQLRAYIDGILLNIVENYPQLLEVKQPQ</sequence>
<dbReference type="Pfam" id="PF09457">
    <property type="entry name" value="RBD-FIP"/>
    <property type="match status" value="1"/>
</dbReference>
<dbReference type="AlphaFoldDB" id="A0A0C9QTY5"/>
<keyword evidence="5" id="KW-0967">Endosome</keyword>
<evidence type="ECO:0000259" key="10">
    <source>
        <dbReference type="PROSITE" id="PS51511"/>
    </source>
</evidence>
<organism evidence="11">
    <name type="scientific">Fopius arisanus</name>
    <dbReference type="NCBI Taxonomy" id="64838"/>
    <lineage>
        <taxon>Eukaryota</taxon>
        <taxon>Metazoa</taxon>
        <taxon>Ecdysozoa</taxon>
        <taxon>Arthropoda</taxon>
        <taxon>Hexapoda</taxon>
        <taxon>Insecta</taxon>
        <taxon>Pterygota</taxon>
        <taxon>Neoptera</taxon>
        <taxon>Endopterygota</taxon>
        <taxon>Hymenoptera</taxon>
        <taxon>Apocrita</taxon>
        <taxon>Ichneumonoidea</taxon>
        <taxon>Braconidae</taxon>
        <taxon>Opiinae</taxon>
        <taxon>Fopius</taxon>
    </lineage>
</organism>
<dbReference type="GO" id="GO:0055038">
    <property type="term" value="C:recycling endosome membrane"/>
    <property type="evidence" value="ECO:0007669"/>
    <property type="project" value="UniProtKB-SubCell"/>
</dbReference>
<feature type="region of interest" description="Disordered" evidence="9">
    <location>
        <begin position="127"/>
        <end position="188"/>
    </location>
</feature>
<feature type="compositionally biased region" description="Polar residues" evidence="9">
    <location>
        <begin position="145"/>
        <end position="161"/>
    </location>
</feature>
<proteinExistence type="predicted"/>
<dbReference type="InterPro" id="IPR051977">
    <property type="entry name" value="Rab11-interacting_regulator"/>
</dbReference>
<dbReference type="PROSITE" id="PS51511">
    <property type="entry name" value="FIP_RBD"/>
    <property type="match status" value="1"/>
</dbReference>
<feature type="coiled-coil region" evidence="8">
    <location>
        <begin position="397"/>
        <end position="424"/>
    </location>
</feature>
<evidence type="ECO:0000256" key="1">
    <source>
        <dbReference type="ARBA" id="ARBA00004214"/>
    </source>
</evidence>
<reference evidence="11" key="1">
    <citation type="submission" date="2015-01" db="EMBL/GenBank/DDBJ databases">
        <title>Transcriptome Assembly of Fopius arisanus.</title>
        <authorList>
            <person name="Geib S."/>
        </authorList>
    </citation>
    <scope>NUCLEOTIDE SEQUENCE</scope>
</reference>
<dbReference type="GO" id="GO:0032154">
    <property type="term" value="C:cleavage furrow"/>
    <property type="evidence" value="ECO:0007669"/>
    <property type="project" value="UniProtKB-SubCell"/>
</dbReference>
<dbReference type="SUPFAM" id="SSF144270">
    <property type="entry name" value="Eferin C-derminal domain-like"/>
    <property type="match status" value="1"/>
</dbReference>
<feature type="compositionally biased region" description="Low complexity" evidence="9">
    <location>
        <begin position="47"/>
        <end position="59"/>
    </location>
</feature>
<evidence type="ECO:0000256" key="9">
    <source>
        <dbReference type="SAM" id="MobiDB-lite"/>
    </source>
</evidence>
<evidence type="ECO:0000313" key="11">
    <source>
        <dbReference type="EMBL" id="JAG73909.1"/>
    </source>
</evidence>
<evidence type="ECO:0000256" key="7">
    <source>
        <dbReference type="ARBA" id="ARBA00023136"/>
    </source>
</evidence>
<protein>
    <submittedName>
        <fullName evidence="11">Rab11fip4a protein</fullName>
    </submittedName>
</protein>
<accession>A0A0C9QTY5</accession>
<dbReference type="GO" id="GO:0032456">
    <property type="term" value="P:endocytic recycling"/>
    <property type="evidence" value="ECO:0007669"/>
    <property type="project" value="TreeGrafter"/>
</dbReference>
<dbReference type="Gene3D" id="1.20.5.2440">
    <property type="match status" value="1"/>
</dbReference>
<dbReference type="PANTHER" id="PTHR15726">
    <property type="entry name" value="RAB11-FAMILY INTERACTING PROTEIN"/>
    <property type="match status" value="1"/>
</dbReference>
<feature type="compositionally biased region" description="Low complexity" evidence="9">
    <location>
        <begin position="130"/>
        <end position="144"/>
    </location>
</feature>
<keyword evidence="4" id="KW-0813">Transport</keyword>
<evidence type="ECO:0000256" key="4">
    <source>
        <dbReference type="ARBA" id="ARBA00022448"/>
    </source>
</evidence>
<evidence type="ECO:0000256" key="5">
    <source>
        <dbReference type="ARBA" id="ARBA00022753"/>
    </source>
</evidence>
<evidence type="ECO:0000256" key="8">
    <source>
        <dbReference type="SAM" id="Coils"/>
    </source>
</evidence>
<feature type="coiled-coil region" evidence="8">
    <location>
        <begin position="256"/>
        <end position="358"/>
    </location>
</feature>
<dbReference type="GO" id="GO:0030496">
    <property type="term" value="C:midbody"/>
    <property type="evidence" value="ECO:0007669"/>
    <property type="project" value="UniProtKB-SubCell"/>
</dbReference>
<feature type="compositionally biased region" description="Polar residues" evidence="9">
    <location>
        <begin position="60"/>
        <end position="69"/>
    </location>
</feature>
<dbReference type="GO" id="GO:0030139">
    <property type="term" value="C:endocytic vesicle"/>
    <property type="evidence" value="ECO:0007669"/>
    <property type="project" value="TreeGrafter"/>
</dbReference>
<evidence type="ECO:0000256" key="6">
    <source>
        <dbReference type="ARBA" id="ARBA00023054"/>
    </source>
</evidence>
<feature type="domain" description="FIP-RBD" evidence="10">
    <location>
        <begin position="446"/>
        <end position="508"/>
    </location>
</feature>
<dbReference type="GO" id="GO:0032465">
    <property type="term" value="P:regulation of cytokinesis"/>
    <property type="evidence" value="ECO:0007669"/>
    <property type="project" value="TreeGrafter"/>
</dbReference>
<keyword evidence="6 8" id="KW-0175">Coiled coil</keyword>
<dbReference type="InterPro" id="IPR019018">
    <property type="entry name" value="Rab-bd_FIP-RBD"/>
</dbReference>
<evidence type="ECO:0000256" key="3">
    <source>
        <dbReference type="ARBA" id="ARBA00004654"/>
    </source>
</evidence>
<keyword evidence="7" id="KW-0472">Membrane</keyword>
<feature type="compositionally biased region" description="Polar residues" evidence="9">
    <location>
        <begin position="87"/>
        <end position="108"/>
    </location>
</feature>